<evidence type="ECO:0008006" key="5">
    <source>
        <dbReference type="Google" id="ProtNLM"/>
    </source>
</evidence>
<dbReference type="Proteomes" id="UP000011761">
    <property type="component" value="Unassembled WGS sequence"/>
</dbReference>
<name>M2MVJ9_BAUPA</name>
<sequence length="189" mass="19876">MTDANDFILRSSQVQNLEAGVPAAMLFTPKTNLSAAVNVSTSTNGSSSSNTTASCASNSTSAAGIFTVGDVVGAAVGAGAPLLLALIGAIFVILSQQRKLKRQGVRETAPPENNASQYSQAPAAYAEPVQRSQWAPRLQDQAPFYSPQGYGQASYQDKSGGYHELTNAASVNEMPNDRPRMELDGHQIK</sequence>
<dbReference type="AlphaFoldDB" id="M2MVJ9"/>
<proteinExistence type="predicted"/>
<feature type="transmembrane region" description="Helical" evidence="2">
    <location>
        <begin position="71"/>
        <end position="94"/>
    </location>
</feature>
<dbReference type="GeneID" id="19114889"/>
<dbReference type="KEGG" id="bcom:BAUCODRAFT_494277"/>
<keyword evidence="2" id="KW-0812">Transmembrane</keyword>
<keyword evidence="2" id="KW-1133">Transmembrane helix</keyword>
<dbReference type="RefSeq" id="XP_007677050.1">
    <property type="nucleotide sequence ID" value="XM_007678860.1"/>
</dbReference>
<keyword evidence="2" id="KW-0472">Membrane</keyword>
<dbReference type="HOGENOM" id="CLU_1434214_0_0_1"/>
<evidence type="ECO:0000256" key="1">
    <source>
        <dbReference type="SAM" id="MobiDB-lite"/>
    </source>
</evidence>
<dbReference type="EMBL" id="KB445556">
    <property type="protein sequence ID" value="EMC95578.1"/>
    <property type="molecule type" value="Genomic_DNA"/>
</dbReference>
<feature type="region of interest" description="Disordered" evidence="1">
    <location>
        <begin position="168"/>
        <end position="189"/>
    </location>
</feature>
<evidence type="ECO:0000313" key="3">
    <source>
        <dbReference type="EMBL" id="EMC95578.1"/>
    </source>
</evidence>
<evidence type="ECO:0000256" key="2">
    <source>
        <dbReference type="SAM" id="Phobius"/>
    </source>
</evidence>
<reference evidence="3 4" key="1">
    <citation type="journal article" date="2012" name="PLoS Pathog.">
        <title>Diverse lifestyles and strategies of plant pathogenesis encoded in the genomes of eighteen Dothideomycetes fungi.</title>
        <authorList>
            <person name="Ohm R.A."/>
            <person name="Feau N."/>
            <person name="Henrissat B."/>
            <person name="Schoch C.L."/>
            <person name="Horwitz B.A."/>
            <person name="Barry K.W."/>
            <person name="Condon B.J."/>
            <person name="Copeland A.C."/>
            <person name="Dhillon B."/>
            <person name="Glaser F."/>
            <person name="Hesse C.N."/>
            <person name="Kosti I."/>
            <person name="LaButti K."/>
            <person name="Lindquist E.A."/>
            <person name="Lucas S."/>
            <person name="Salamov A.A."/>
            <person name="Bradshaw R.E."/>
            <person name="Ciuffetti L."/>
            <person name="Hamelin R.C."/>
            <person name="Kema G.H.J."/>
            <person name="Lawrence C."/>
            <person name="Scott J.A."/>
            <person name="Spatafora J.W."/>
            <person name="Turgeon B.G."/>
            <person name="de Wit P.J.G.M."/>
            <person name="Zhong S."/>
            <person name="Goodwin S.B."/>
            <person name="Grigoriev I.V."/>
        </authorList>
    </citation>
    <scope>NUCLEOTIDE SEQUENCE [LARGE SCALE GENOMIC DNA]</scope>
    <source>
        <strain evidence="3 4">UAMH 10762</strain>
    </source>
</reference>
<accession>M2MVJ9</accession>
<gene>
    <name evidence="3" type="ORF">BAUCODRAFT_494277</name>
</gene>
<evidence type="ECO:0000313" key="4">
    <source>
        <dbReference type="Proteomes" id="UP000011761"/>
    </source>
</evidence>
<feature type="region of interest" description="Disordered" evidence="1">
    <location>
        <begin position="143"/>
        <end position="162"/>
    </location>
</feature>
<keyword evidence="4" id="KW-1185">Reference proteome</keyword>
<protein>
    <recommendedName>
        <fullName evidence="5">Mid2 domain-containing protein</fullName>
    </recommendedName>
</protein>
<feature type="compositionally biased region" description="Basic and acidic residues" evidence="1">
    <location>
        <begin position="175"/>
        <end position="189"/>
    </location>
</feature>
<organism evidence="3 4">
    <name type="scientific">Baudoinia panamericana (strain UAMH 10762)</name>
    <name type="common">Angels' share fungus</name>
    <name type="synonym">Baudoinia compniacensis (strain UAMH 10762)</name>
    <dbReference type="NCBI Taxonomy" id="717646"/>
    <lineage>
        <taxon>Eukaryota</taxon>
        <taxon>Fungi</taxon>
        <taxon>Dikarya</taxon>
        <taxon>Ascomycota</taxon>
        <taxon>Pezizomycotina</taxon>
        <taxon>Dothideomycetes</taxon>
        <taxon>Dothideomycetidae</taxon>
        <taxon>Mycosphaerellales</taxon>
        <taxon>Teratosphaeriaceae</taxon>
        <taxon>Baudoinia</taxon>
    </lineage>
</organism>